<sequence length="138" mass="16033">MTQSNKFTLKQAHAILKLLPNHDSTYKNYDKLQSFYHDSFRGQYPELREKGERLLSSLVVFLNELYRTTELISYKIRHAEESGKTRISLTDAEYSRVLHIKDWHLGNIQGVVNPSILLGGLLPALTQDEFDAIWEVIR</sequence>
<evidence type="ECO:0000313" key="1">
    <source>
        <dbReference type="EMBL" id="KDN25166.1"/>
    </source>
</evidence>
<name>A0A066UCR8_9GAMM</name>
<dbReference type="Proteomes" id="UP000035860">
    <property type="component" value="Unassembled WGS sequence"/>
</dbReference>
<organism evidence="1 2">
    <name type="scientific">Moraxella bovoculi 237</name>
    <dbReference type="NCBI Taxonomy" id="743974"/>
    <lineage>
        <taxon>Bacteria</taxon>
        <taxon>Pseudomonadati</taxon>
        <taxon>Pseudomonadota</taxon>
        <taxon>Gammaproteobacteria</taxon>
        <taxon>Moraxellales</taxon>
        <taxon>Moraxellaceae</taxon>
        <taxon>Moraxella</taxon>
    </lineage>
</organism>
<reference evidence="1 2" key="1">
    <citation type="journal article" date="2014" name="Genome Announc.">
        <title>Draft Genome Sequence of Moraxella bovoculi Strain 237T (ATCC BAA-1259T) Isolated from a Calf with Infectious Bovine Keratoconjunctivitis.</title>
        <authorList>
            <person name="Calcutt M.J."/>
            <person name="Foecking M.F."/>
            <person name="Martin N.T."/>
            <person name="Mhlanga-Mutangadura T."/>
            <person name="Reilly T.J."/>
        </authorList>
    </citation>
    <scope>NUCLEOTIDE SEQUENCE [LARGE SCALE GENOMIC DNA]</scope>
    <source>
        <strain evidence="1 2">237</strain>
    </source>
</reference>
<keyword evidence="2" id="KW-1185">Reference proteome</keyword>
<accession>A0A066UCR8</accession>
<dbReference type="EMBL" id="AOMT01000022">
    <property type="protein sequence ID" value="KDN25166.1"/>
    <property type="molecule type" value="Genomic_DNA"/>
</dbReference>
<gene>
    <name evidence="1" type="ORF">MBO_05134</name>
</gene>
<dbReference type="RefSeq" id="WP_036364606.1">
    <property type="nucleotide sequence ID" value="NZ_AOMT01000022.1"/>
</dbReference>
<dbReference type="AlphaFoldDB" id="A0A066UCR8"/>
<proteinExistence type="predicted"/>
<comment type="caution">
    <text evidence="1">The sequence shown here is derived from an EMBL/GenBank/DDBJ whole genome shotgun (WGS) entry which is preliminary data.</text>
</comment>
<evidence type="ECO:0000313" key="2">
    <source>
        <dbReference type="Proteomes" id="UP000035860"/>
    </source>
</evidence>
<protein>
    <submittedName>
        <fullName evidence="1">Uncharacterized protein</fullName>
    </submittedName>
</protein>